<accession>A0ABU2ZUZ4</accession>
<keyword evidence="3" id="KW-1185">Reference proteome</keyword>
<dbReference type="SUPFAM" id="SSF52833">
    <property type="entry name" value="Thioredoxin-like"/>
    <property type="match status" value="1"/>
</dbReference>
<dbReference type="InterPro" id="IPR004045">
    <property type="entry name" value="Glutathione_S-Trfase_N"/>
</dbReference>
<dbReference type="PANTHER" id="PTHR12289">
    <property type="entry name" value="METAXIN RELATED"/>
    <property type="match status" value="1"/>
</dbReference>
<dbReference type="Gene3D" id="1.20.1050.10">
    <property type="match status" value="1"/>
</dbReference>
<protein>
    <submittedName>
        <fullName evidence="2">Glutathione S-transferase family protein</fullName>
    </submittedName>
</protein>
<evidence type="ECO:0000259" key="1">
    <source>
        <dbReference type="PROSITE" id="PS50405"/>
    </source>
</evidence>
<dbReference type="Gene3D" id="3.40.30.10">
    <property type="entry name" value="Glutaredoxin"/>
    <property type="match status" value="1"/>
</dbReference>
<evidence type="ECO:0000313" key="2">
    <source>
        <dbReference type="EMBL" id="MDT0596462.1"/>
    </source>
</evidence>
<sequence>MNELEFLGSPGSPYSMKMRAYLRYRKIPYKMLRGLMTGIEGYPKSKTPMLPTFYLPKEDGDLEAVIDSTPIIRRLENEYSLKKTLPNDNRIRFIVDLIEDYADEWLTKVMFHYRWAIEHNAKHVAPKLVYWMDHTISEKIANEMVASFSKRQKDRLKYVGSNEITKGTIENSYTRFITILDSLLSQHGFVVGKQPSAADFAIYGQLSQLTRVEPTSSEICSNLSPRVMAWVDRVSDASDISFDSQHWSDFDEVCSNLQPLLSEIGKTYIPLLITNANALKQDDNTVKLQIDGIEWIQDTFTYQGKCLIALAQSYTSLNDSEKASLYKCLQGTGCDVLIDEFNKAS</sequence>
<feature type="domain" description="GST C-terminal" evidence="1">
    <location>
        <begin position="88"/>
        <end position="260"/>
    </location>
</feature>
<dbReference type="InterPro" id="IPR036249">
    <property type="entry name" value="Thioredoxin-like_sf"/>
</dbReference>
<dbReference type="InterPro" id="IPR036282">
    <property type="entry name" value="Glutathione-S-Trfase_C_sf"/>
</dbReference>
<evidence type="ECO:0000313" key="3">
    <source>
        <dbReference type="Proteomes" id="UP001253545"/>
    </source>
</evidence>
<dbReference type="PROSITE" id="PS50405">
    <property type="entry name" value="GST_CTER"/>
    <property type="match status" value="1"/>
</dbReference>
<dbReference type="Pfam" id="PF14497">
    <property type="entry name" value="GST_C_3"/>
    <property type="match status" value="1"/>
</dbReference>
<name>A0ABU2ZUZ4_9ALTE</name>
<dbReference type="RefSeq" id="WP_311369986.1">
    <property type="nucleotide sequence ID" value="NZ_JAVRHX010000007.1"/>
</dbReference>
<proteinExistence type="predicted"/>
<dbReference type="PANTHER" id="PTHR12289:SF67">
    <property type="match status" value="1"/>
</dbReference>
<dbReference type="InterPro" id="IPR050931">
    <property type="entry name" value="Mito_Protein_Transport_Metaxin"/>
</dbReference>
<dbReference type="Pfam" id="PF13417">
    <property type="entry name" value="GST_N_3"/>
    <property type="match status" value="1"/>
</dbReference>
<dbReference type="CDD" id="cd00570">
    <property type="entry name" value="GST_N_family"/>
    <property type="match status" value="1"/>
</dbReference>
<dbReference type="InterPro" id="IPR004046">
    <property type="entry name" value="GST_C"/>
</dbReference>
<dbReference type="SUPFAM" id="SSF47616">
    <property type="entry name" value="GST C-terminal domain-like"/>
    <property type="match status" value="1"/>
</dbReference>
<dbReference type="EMBL" id="JAVRHX010000007">
    <property type="protein sequence ID" value="MDT0596462.1"/>
    <property type="molecule type" value="Genomic_DNA"/>
</dbReference>
<organism evidence="2 3">
    <name type="scientific">Glaciecola petra</name>
    <dbReference type="NCBI Taxonomy" id="3075602"/>
    <lineage>
        <taxon>Bacteria</taxon>
        <taxon>Pseudomonadati</taxon>
        <taxon>Pseudomonadota</taxon>
        <taxon>Gammaproteobacteria</taxon>
        <taxon>Alteromonadales</taxon>
        <taxon>Alteromonadaceae</taxon>
        <taxon>Glaciecola</taxon>
    </lineage>
</organism>
<gene>
    <name evidence="2" type="ORF">RM552_16525</name>
</gene>
<dbReference type="InterPro" id="IPR010987">
    <property type="entry name" value="Glutathione-S-Trfase_C-like"/>
</dbReference>
<reference evidence="2 3" key="1">
    <citation type="submission" date="2023-09" db="EMBL/GenBank/DDBJ databases">
        <authorList>
            <person name="Rey-Velasco X."/>
        </authorList>
    </citation>
    <scope>NUCLEOTIDE SEQUENCE [LARGE SCALE GENOMIC DNA]</scope>
    <source>
        <strain evidence="2 3">P117</strain>
    </source>
</reference>
<comment type="caution">
    <text evidence="2">The sequence shown here is derived from an EMBL/GenBank/DDBJ whole genome shotgun (WGS) entry which is preliminary data.</text>
</comment>
<dbReference type="CDD" id="cd00299">
    <property type="entry name" value="GST_C_family"/>
    <property type="match status" value="1"/>
</dbReference>
<dbReference type="Proteomes" id="UP001253545">
    <property type="component" value="Unassembled WGS sequence"/>
</dbReference>